<dbReference type="Pfam" id="PF04290">
    <property type="entry name" value="DctQ"/>
    <property type="match status" value="1"/>
</dbReference>
<keyword evidence="5 9" id="KW-0812">Transmembrane</keyword>
<name>A0A1Z5HR83_9FIRM</name>
<keyword evidence="2" id="KW-0813">Transport</keyword>
<dbReference type="GO" id="GO:0015740">
    <property type="term" value="P:C4-dicarboxylate transport"/>
    <property type="evidence" value="ECO:0007669"/>
    <property type="project" value="TreeGrafter"/>
</dbReference>
<evidence type="ECO:0000313" key="12">
    <source>
        <dbReference type="Proteomes" id="UP000197032"/>
    </source>
</evidence>
<proteinExistence type="inferred from homology"/>
<dbReference type="InterPro" id="IPR007387">
    <property type="entry name" value="TRAP_DctQ"/>
</dbReference>
<keyword evidence="12" id="KW-1185">Reference proteome</keyword>
<feature type="domain" description="Tripartite ATP-independent periplasmic transporters DctQ component" evidence="10">
    <location>
        <begin position="8"/>
        <end position="136"/>
    </location>
</feature>
<evidence type="ECO:0000256" key="2">
    <source>
        <dbReference type="ARBA" id="ARBA00022448"/>
    </source>
</evidence>
<evidence type="ECO:0000256" key="5">
    <source>
        <dbReference type="ARBA" id="ARBA00022692"/>
    </source>
</evidence>
<evidence type="ECO:0000256" key="1">
    <source>
        <dbReference type="ARBA" id="ARBA00004429"/>
    </source>
</evidence>
<dbReference type="EMBL" id="BDGJ01000042">
    <property type="protein sequence ID" value="GAW91948.1"/>
    <property type="molecule type" value="Genomic_DNA"/>
</dbReference>
<keyword evidence="3" id="KW-1003">Cell membrane</keyword>
<keyword evidence="4" id="KW-0997">Cell inner membrane</keyword>
<feature type="transmembrane region" description="Helical" evidence="9">
    <location>
        <begin position="31"/>
        <end position="49"/>
    </location>
</feature>
<keyword evidence="6 9" id="KW-1133">Transmembrane helix</keyword>
<reference evidence="12" key="1">
    <citation type="journal article" date="2017" name="Appl. Environ. Microbiol.">
        <title>Genomic analysis of Calderihabitans maritimus KKC1, a thermophilic hydrogenogenic carboxydotrophic bacterium isolated from marine sediment.</title>
        <authorList>
            <person name="Omae K."/>
            <person name="Yoneda Y."/>
            <person name="Fukuyama Y."/>
            <person name="Yoshida T."/>
            <person name="Sako Y."/>
        </authorList>
    </citation>
    <scope>NUCLEOTIDE SEQUENCE [LARGE SCALE GENOMIC DNA]</scope>
    <source>
        <strain evidence="12">KKC1</strain>
    </source>
</reference>
<gene>
    <name evidence="11" type="ORF">KKC1_11080</name>
</gene>
<feature type="transmembrane region" description="Helical" evidence="9">
    <location>
        <begin position="5"/>
        <end position="25"/>
    </location>
</feature>
<dbReference type="InterPro" id="IPR055348">
    <property type="entry name" value="DctQ"/>
</dbReference>
<comment type="subcellular location">
    <subcellularLocation>
        <location evidence="1">Cell inner membrane</location>
        <topology evidence="1">Multi-pass membrane protein</topology>
    </subcellularLocation>
</comment>
<sequence length="145" mass="16240">MIAMLIIMVGSISVNVVARYFGMAFTWIDEVSRLTFVWMSCMAIVAGLRRGLHPSFVVLLDKTSGVVNKLLLTVINTLILLFLVYLLKGGIDYISKVYIQKTAILGISVAWKYAAVPFATIIMILEVIRALVLVWKKDDCRLADR</sequence>
<protein>
    <submittedName>
        <fullName evidence="11">Tripartite AtP-independent periplasmic transporter subunit DctQ</fullName>
    </submittedName>
</protein>
<evidence type="ECO:0000256" key="6">
    <source>
        <dbReference type="ARBA" id="ARBA00022989"/>
    </source>
</evidence>
<evidence type="ECO:0000256" key="9">
    <source>
        <dbReference type="SAM" id="Phobius"/>
    </source>
</evidence>
<dbReference type="PANTHER" id="PTHR35011">
    <property type="entry name" value="2,3-DIKETO-L-GULONATE TRAP TRANSPORTER SMALL PERMEASE PROTEIN YIAM"/>
    <property type="match status" value="1"/>
</dbReference>
<dbReference type="GO" id="GO:0005886">
    <property type="term" value="C:plasma membrane"/>
    <property type="evidence" value="ECO:0007669"/>
    <property type="project" value="UniProtKB-SubCell"/>
</dbReference>
<comment type="similarity">
    <text evidence="8">Belongs to the TRAP transporter small permease family.</text>
</comment>
<feature type="transmembrane region" description="Helical" evidence="9">
    <location>
        <begin position="111"/>
        <end position="135"/>
    </location>
</feature>
<feature type="transmembrane region" description="Helical" evidence="9">
    <location>
        <begin position="70"/>
        <end position="91"/>
    </location>
</feature>
<evidence type="ECO:0000256" key="4">
    <source>
        <dbReference type="ARBA" id="ARBA00022519"/>
    </source>
</evidence>
<accession>A0A1Z5HR83</accession>
<evidence type="ECO:0000256" key="3">
    <source>
        <dbReference type="ARBA" id="ARBA00022475"/>
    </source>
</evidence>
<dbReference type="AlphaFoldDB" id="A0A1Z5HR83"/>
<comment type="caution">
    <text evidence="11">The sequence shown here is derived from an EMBL/GenBank/DDBJ whole genome shotgun (WGS) entry which is preliminary data.</text>
</comment>
<evidence type="ECO:0000256" key="8">
    <source>
        <dbReference type="ARBA" id="ARBA00038436"/>
    </source>
</evidence>
<evidence type="ECO:0000259" key="10">
    <source>
        <dbReference type="Pfam" id="PF04290"/>
    </source>
</evidence>
<organism evidence="11 12">
    <name type="scientific">Calderihabitans maritimus</name>
    <dbReference type="NCBI Taxonomy" id="1246530"/>
    <lineage>
        <taxon>Bacteria</taxon>
        <taxon>Bacillati</taxon>
        <taxon>Bacillota</taxon>
        <taxon>Clostridia</taxon>
        <taxon>Neomoorellales</taxon>
        <taxon>Calderihabitantaceae</taxon>
        <taxon>Calderihabitans</taxon>
    </lineage>
</organism>
<dbReference type="GO" id="GO:0022857">
    <property type="term" value="F:transmembrane transporter activity"/>
    <property type="evidence" value="ECO:0007669"/>
    <property type="project" value="TreeGrafter"/>
</dbReference>
<dbReference type="PANTHER" id="PTHR35011:SF2">
    <property type="entry name" value="2,3-DIKETO-L-GULONATE TRAP TRANSPORTER SMALL PERMEASE PROTEIN YIAM"/>
    <property type="match status" value="1"/>
</dbReference>
<keyword evidence="7 9" id="KW-0472">Membrane</keyword>
<evidence type="ECO:0000313" key="11">
    <source>
        <dbReference type="EMBL" id="GAW91948.1"/>
    </source>
</evidence>
<evidence type="ECO:0000256" key="7">
    <source>
        <dbReference type="ARBA" id="ARBA00023136"/>
    </source>
</evidence>
<dbReference type="Proteomes" id="UP000197032">
    <property type="component" value="Unassembled WGS sequence"/>
</dbReference>